<comment type="caution">
    <text evidence="2">The sequence shown here is derived from an EMBL/GenBank/DDBJ whole genome shotgun (WGS) entry which is preliminary data.</text>
</comment>
<protein>
    <recommendedName>
        <fullName evidence="1">Rhodanese domain-containing protein</fullName>
    </recommendedName>
</protein>
<dbReference type="STRING" id="1134406.ADN00_11405"/>
<sequence length="119" mass="12545">MNQSPSAVVDAAAGDLPLEVSVAQAADLREQGVLMLDVREPEEWREAHIPGATLIPLGQLAGRVDELPKDQSIVVVCRSGNRSAVGRDILLEAGFEQVTSMAGGMNDWKAAGYETASGD</sequence>
<accession>A0A0P6X240</accession>
<dbReference type="Proteomes" id="UP000050417">
    <property type="component" value="Unassembled WGS sequence"/>
</dbReference>
<evidence type="ECO:0000313" key="3">
    <source>
        <dbReference type="Proteomes" id="UP000050417"/>
    </source>
</evidence>
<name>A0A0P6X240_9CHLR</name>
<dbReference type="PANTHER" id="PTHR43031:SF1">
    <property type="entry name" value="PYRIDINE NUCLEOTIDE-DISULPHIDE OXIDOREDUCTASE"/>
    <property type="match status" value="1"/>
</dbReference>
<dbReference type="InterPro" id="IPR001763">
    <property type="entry name" value="Rhodanese-like_dom"/>
</dbReference>
<dbReference type="InterPro" id="IPR036873">
    <property type="entry name" value="Rhodanese-like_dom_sf"/>
</dbReference>
<reference evidence="2 3" key="1">
    <citation type="submission" date="2015-07" db="EMBL/GenBank/DDBJ databases">
        <title>Genome sequence of Ornatilinea apprima DSM 23815.</title>
        <authorList>
            <person name="Hemp J."/>
            <person name="Ward L.M."/>
            <person name="Pace L.A."/>
            <person name="Fischer W.W."/>
        </authorList>
    </citation>
    <scope>NUCLEOTIDE SEQUENCE [LARGE SCALE GENOMIC DNA]</scope>
    <source>
        <strain evidence="2 3">P3M-1</strain>
    </source>
</reference>
<proteinExistence type="predicted"/>
<keyword evidence="3" id="KW-1185">Reference proteome</keyword>
<dbReference type="AlphaFoldDB" id="A0A0P6X240"/>
<dbReference type="InterPro" id="IPR050229">
    <property type="entry name" value="GlpE_sulfurtransferase"/>
</dbReference>
<evidence type="ECO:0000313" key="2">
    <source>
        <dbReference type="EMBL" id="KPL76589.1"/>
    </source>
</evidence>
<gene>
    <name evidence="2" type="ORF">ADN00_11405</name>
</gene>
<dbReference type="CDD" id="cd00158">
    <property type="entry name" value="RHOD"/>
    <property type="match status" value="1"/>
</dbReference>
<dbReference type="FunFam" id="3.40.250.10:FF:000049">
    <property type="entry name" value="Phage shock protein E"/>
    <property type="match status" value="1"/>
</dbReference>
<evidence type="ECO:0000259" key="1">
    <source>
        <dbReference type="PROSITE" id="PS50206"/>
    </source>
</evidence>
<dbReference type="PROSITE" id="PS50206">
    <property type="entry name" value="RHODANESE_3"/>
    <property type="match status" value="1"/>
</dbReference>
<dbReference type="Gene3D" id="3.40.250.10">
    <property type="entry name" value="Rhodanese-like domain"/>
    <property type="match status" value="1"/>
</dbReference>
<organism evidence="2 3">
    <name type="scientific">Ornatilinea apprima</name>
    <dbReference type="NCBI Taxonomy" id="1134406"/>
    <lineage>
        <taxon>Bacteria</taxon>
        <taxon>Bacillati</taxon>
        <taxon>Chloroflexota</taxon>
        <taxon>Anaerolineae</taxon>
        <taxon>Anaerolineales</taxon>
        <taxon>Anaerolineaceae</taxon>
        <taxon>Ornatilinea</taxon>
    </lineage>
</organism>
<dbReference type="EMBL" id="LGCL01000025">
    <property type="protein sequence ID" value="KPL76589.1"/>
    <property type="molecule type" value="Genomic_DNA"/>
</dbReference>
<dbReference type="OrthoDB" id="9800872at2"/>
<dbReference type="SMART" id="SM00450">
    <property type="entry name" value="RHOD"/>
    <property type="match status" value="1"/>
</dbReference>
<dbReference type="Pfam" id="PF00581">
    <property type="entry name" value="Rhodanese"/>
    <property type="match status" value="1"/>
</dbReference>
<dbReference type="PANTHER" id="PTHR43031">
    <property type="entry name" value="FAD-DEPENDENT OXIDOREDUCTASE"/>
    <property type="match status" value="1"/>
</dbReference>
<feature type="domain" description="Rhodanese" evidence="1">
    <location>
        <begin position="29"/>
        <end position="117"/>
    </location>
</feature>
<dbReference type="SUPFAM" id="SSF52821">
    <property type="entry name" value="Rhodanese/Cell cycle control phosphatase"/>
    <property type="match status" value="1"/>
</dbReference>